<dbReference type="Proteomes" id="UP000299102">
    <property type="component" value="Unassembled WGS sequence"/>
</dbReference>
<dbReference type="OrthoDB" id="439192at2759"/>
<evidence type="ECO:0008006" key="4">
    <source>
        <dbReference type="Google" id="ProtNLM"/>
    </source>
</evidence>
<keyword evidence="3" id="KW-1185">Reference proteome</keyword>
<evidence type="ECO:0000256" key="1">
    <source>
        <dbReference type="SAM" id="MobiDB-lite"/>
    </source>
</evidence>
<dbReference type="EMBL" id="BGZK01001497">
    <property type="protein sequence ID" value="GBP81118.1"/>
    <property type="molecule type" value="Genomic_DNA"/>
</dbReference>
<reference evidence="2 3" key="1">
    <citation type="journal article" date="2019" name="Commun. Biol.">
        <title>The bagworm genome reveals a unique fibroin gene that provides high tensile strength.</title>
        <authorList>
            <person name="Kono N."/>
            <person name="Nakamura H."/>
            <person name="Ohtoshi R."/>
            <person name="Tomita M."/>
            <person name="Numata K."/>
            <person name="Arakawa K."/>
        </authorList>
    </citation>
    <scope>NUCLEOTIDE SEQUENCE [LARGE SCALE GENOMIC DNA]</scope>
</reference>
<sequence length="105" mass="12020">MVIPEPEETTHTSSIVEDNSESDNDYLPCSEEHLIEGSSPPRRKKSDWSEWSAASARELQTLKDIWNFCDLPVHAKTMSSKWVVKIKNANNVKQYKARLVARGFE</sequence>
<evidence type="ECO:0000313" key="2">
    <source>
        <dbReference type="EMBL" id="GBP81118.1"/>
    </source>
</evidence>
<accession>A0A4C1YYG7</accession>
<name>A0A4C1YYG7_EUMVA</name>
<comment type="caution">
    <text evidence="2">The sequence shown here is derived from an EMBL/GenBank/DDBJ whole genome shotgun (WGS) entry which is preliminary data.</text>
</comment>
<dbReference type="AlphaFoldDB" id="A0A4C1YYG7"/>
<evidence type="ECO:0000313" key="3">
    <source>
        <dbReference type="Proteomes" id="UP000299102"/>
    </source>
</evidence>
<protein>
    <recommendedName>
        <fullName evidence="4">Reverse transcriptase Ty1/copia-type domain-containing protein</fullName>
    </recommendedName>
</protein>
<organism evidence="2 3">
    <name type="scientific">Eumeta variegata</name>
    <name type="common">Bagworm moth</name>
    <name type="synonym">Eumeta japonica</name>
    <dbReference type="NCBI Taxonomy" id="151549"/>
    <lineage>
        <taxon>Eukaryota</taxon>
        <taxon>Metazoa</taxon>
        <taxon>Ecdysozoa</taxon>
        <taxon>Arthropoda</taxon>
        <taxon>Hexapoda</taxon>
        <taxon>Insecta</taxon>
        <taxon>Pterygota</taxon>
        <taxon>Neoptera</taxon>
        <taxon>Endopterygota</taxon>
        <taxon>Lepidoptera</taxon>
        <taxon>Glossata</taxon>
        <taxon>Ditrysia</taxon>
        <taxon>Tineoidea</taxon>
        <taxon>Psychidae</taxon>
        <taxon>Oiketicinae</taxon>
        <taxon>Eumeta</taxon>
    </lineage>
</organism>
<proteinExistence type="predicted"/>
<gene>
    <name evidence="2" type="ORF">EVAR_88215_1</name>
</gene>
<feature type="region of interest" description="Disordered" evidence="1">
    <location>
        <begin position="1"/>
        <end position="49"/>
    </location>
</feature>